<keyword evidence="8" id="KW-1185">Reference proteome</keyword>
<dbReference type="InterPro" id="IPR002182">
    <property type="entry name" value="NB-ARC"/>
</dbReference>
<dbReference type="InterPro" id="IPR058922">
    <property type="entry name" value="WHD_DRP"/>
</dbReference>
<organism evidence="7 8">
    <name type="scientific">Eucalyptus globulus</name>
    <name type="common">Tasmanian blue gum</name>
    <dbReference type="NCBI Taxonomy" id="34317"/>
    <lineage>
        <taxon>Eukaryota</taxon>
        <taxon>Viridiplantae</taxon>
        <taxon>Streptophyta</taxon>
        <taxon>Embryophyta</taxon>
        <taxon>Tracheophyta</taxon>
        <taxon>Spermatophyta</taxon>
        <taxon>Magnoliopsida</taxon>
        <taxon>eudicotyledons</taxon>
        <taxon>Gunneridae</taxon>
        <taxon>Pentapetalae</taxon>
        <taxon>rosids</taxon>
        <taxon>malvids</taxon>
        <taxon>Myrtales</taxon>
        <taxon>Myrtaceae</taxon>
        <taxon>Myrtoideae</taxon>
        <taxon>Eucalypteae</taxon>
        <taxon>Eucalyptus</taxon>
    </lineage>
</organism>
<evidence type="ECO:0000256" key="2">
    <source>
        <dbReference type="ARBA" id="ARBA00022821"/>
    </source>
</evidence>
<dbReference type="InterPro" id="IPR044974">
    <property type="entry name" value="Disease_R_plants"/>
</dbReference>
<keyword evidence="1" id="KW-0677">Repeat</keyword>
<dbReference type="PRINTS" id="PR00364">
    <property type="entry name" value="DISEASERSIST"/>
</dbReference>
<sequence>MAASTVKSYTMAAEAATEILSQKLDILLSRPEWVGCFPMETLVKDAKANLATIQKFFSTKSRPSESPEWPVRLLRVLYDAEDFIDKFHLKVARGGHEALHAATRPLATLVHKYMLWRDMSNLVKAVKESCQDQYLPDKKGAGGETKKGPASSSSIASAPWEGQKSARLTSFWDQQASMNFVLRETPKKDIVERIRKEAAEGGVHAISIKGKEGAGKTFLARWVYREAMYLGFDTRAWVHLSAINDRREFLFEILKQVDKLARGAMDFDEIKEMLSQKLAKENRFLLVLDNVRPSDRELLNALGLIFQPYTSQGHIITTTRDRGMAMHMNSDQSSGLIKLKKLNKEENRGMLSMRLRRGPQLPSSPQREDKFLNQIPALPLCISLLGSLLSYDREDAELANNNSEISVSDLLELSYHRLPVHLKPCFIYMALFPVASPIPTRRLVRLWLAEGLLDSHCSNKGTETTPEEVGETFILELADRNVIDVVSWRADGSPKACQMLTSLNDLIRPTAISTGFLHIHNASKSRGRNEFNPTGQQQQLLDAPPENTKVRWLAEHTNVVSVGHNSSQPNLKLSQVRSFLSFYLRRGMLTKDISTLLGNMTSKANYSLLRVLDLEGVYKPSLQGMLRKLVLLRYLGLRSTVLDSIPSEVADLQYLETLDIKHTHVTSLPSSLWKARNLRHLHLNWFYIDLKKILKVCGDNVMALTKLQTLSGLVVGEVKENLMTGHLNSLTTLKLFLQHLDKDTLGAAVIADWISFELTNLQSLTFGVIQEAQPSKEATGEGEPVAQPASEKGEPDYQTTAQTATKKEGESAVQPTDKKEGKPVSAKESQMGLLPGLVLAKHHELFELYLLGQLNKPIWPQLLPGSLRVLTLSGSKVETDLMPELGGLLRNLRTLKLLANSFLCQSMCFAQDGFPSLKILKIWKLPQLKRVTIGPRAMLHLKELEFRHLNAMTNVEGIERCNELENICVISQDHALVGQLEQHMKLHVQKVTKRPRSLDNKEDDRDEKGNIFYLRVEKKSEYVNDNNKAQKGKMTDLNVEKHQEVESEQQQ</sequence>
<dbReference type="Pfam" id="PF23598">
    <property type="entry name" value="LRR_14"/>
    <property type="match status" value="1"/>
</dbReference>
<keyword evidence="2" id="KW-0611">Plant defense</keyword>
<dbReference type="Gene3D" id="3.40.50.300">
    <property type="entry name" value="P-loop containing nucleotide triphosphate hydrolases"/>
    <property type="match status" value="1"/>
</dbReference>
<dbReference type="PANTHER" id="PTHR23155:SF955">
    <property type="entry name" value="AAA+ ATPASE DOMAIN-CONTAINING PROTEIN"/>
    <property type="match status" value="1"/>
</dbReference>
<dbReference type="EMBL" id="JBJKBG010000010">
    <property type="protein sequence ID" value="KAL3720480.1"/>
    <property type="molecule type" value="Genomic_DNA"/>
</dbReference>
<evidence type="ECO:0000259" key="6">
    <source>
        <dbReference type="Pfam" id="PF23598"/>
    </source>
</evidence>
<proteinExistence type="predicted"/>
<dbReference type="InterPro" id="IPR032675">
    <property type="entry name" value="LRR_dom_sf"/>
</dbReference>
<dbReference type="InterPro" id="IPR036388">
    <property type="entry name" value="WH-like_DNA-bd_sf"/>
</dbReference>
<dbReference type="SUPFAM" id="SSF52540">
    <property type="entry name" value="P-loop containing nucleoside triphosphate hydrolases"/>
    <property type="match status" value="1"/>
</dbReference>
<evidence type="ECO:0008006" key="9">
    <source>
        <dbReference type="Google" id="ProtNLM"/>
    </source>
</evidence>
<dbReference type="PANTHER" id="PTHR23155">
    <property type="entry name" value="DISEASE RESISTANCE PROTEIN RP"/>
    <property type="match status" value="1"/>
</dbReference>
<feature type="region of interest" description="Disordered" evidence="3">
    <location>
        <begin position="774"/>
        <end position="827"/>
    </location>
</feature>
<dbReference type="Gene3D" id="1.10.10.10">
    <property type="entry name" value="Winged helix-like DNA-binding domain superfamily/Winged helix DNA-binding domain"/>
    <property type="match status" value="1"/>
</dbReference>
<evidence type="ECO:0000313" key="7">
    <source>
        <dbReference type="EMBL" id="KAL3720480.1"/>
    </source>
</evidence>
<dbReference type="AlphaFoldDB" id="A0ABD3J5F2"/>
<dbReference type="Gene3D" id="3.80.10.10">
    <property type="entry name" value="Ribonuclease Inhibitor"/>
    <property type="match status" value="2"/>
</dbReference>
<dbReference type="Pfam" id="PF00931">
    <property type="entry name" value="NB-ARC"/>
    <property type="match status" value="1"/>
</dbReference>
<dbReference type="InterPro" id="IPR055414">
    <property type="entry name" value="LRR_R13L4/SHOC2-like"/>
</dbReference>
<evidence type="ECO:0000313" key="8">
    <source>
        <dbReference type="Proteomes" id="UP001634007"/>
    </source>
</evidence>
<evidence type="ECO:0000259" key="5">
    <source>
        <dbReference type="Pfam" id="PF23559"/>
    </source>
</evidence>
<evidence type="ECO:0000256" key="1">
    <source>
        <dbReference type="ARBA" id="ARBA00022737"/>
    </source>
</evidence>
<dbReference type="Proteomes" id="UP001634007">
    <property type="component" value="Unassembled WGS sequence"/>
</dbReference>
<reference evidence="7 8" key="1">
    <citation type="submission" date="2024-11" db="EMBL/GenBank/DDBJ databases">
        <title>Chromosome-level genome assembly of Eucalyptus globulus Labill. provides insights into its genome evolution.</title>
        <authorList>
            <person name="Li X."/>
        </authorList>
    </citation>
    <scope>NUCLEOTIDE SEQUENCE [LARGE SCALE GENOMIC DNA]</scope>
    <source>
        <strain evidence="7">CL2024</strain>
        <tissue evidence="7">Fresh tender leaves</tissue>
    </source>
</reference>
<feature type="region of interest" description="Disordered" evidence="3">
    <location>
        <begin position="134"/>
        <end position="160"/>
    </location>
</feature>
<accession>A0ABD3J5F2</accession>
<dbReference type="SUPFAM" id="SSF52058">
    <property type="entry name" value="L domain-like"/>
    <property type="match status" value="1"/>
</dbReference>
<feature type="domain" description="NB-ARC" evidence="4">
    <location>
        <begin position="189"/>
        <end position="347"/>
    </location>
</feature>
<gene>
    <name evidence="7" type="ORF">ACJRO7_005318</name>
</gene>
<evidence type="ECO:0000259" key="4">
    <source>
        <dbReference type="Pfam" id="PF00931"/>
    </source>
</evidence>
<comment type="caution">
    <text evidence="7">The sequence shown here is derived from an EMBL/GenBank/DDBJ whole genome shotgun (WGS) entry which is preliminary data.</text>
</comment>
<protein>
    <recommendedName>
        <fullName evidence="9">NB-ARC domain-containing protein</fullName>
    </recommendedName>
</protein>
<feature type="compositionally biased region" description="Basic and acidic residues" evidence="3">
    <location>
        <begin position="134"/>
        <end position="147"/>
    </location>
</feature>
<dbReference type="GO" id="GO:0006952">
    <property type="term" value="P:defense response"/>
    <property type="evidence" value="ECO:0007669"/>
    <property type="project" value="UniProtKB-KW"/>
</dbReference>
<dbReference type="GO" id="GO:0051707">
    <property type="term" value="P:response to other organism"/>
    <property type="evidence" value="ECO:0007669"/>
    <property type="project" value="UniProtKB-ARBA"/>
</dbReference>
<feature type="domain" description="Disease resistance protein winged helix" evidence="5">
    <location>
        <begin position="431"/>
        <end position="507"/>
    </location>
</feature>
<name>A0ABD3J5F2_EUCGL</name>
<feature type="domain" description="Disease resistance R13L4/SHOC-2-like LRR" evidence="6">
    <location>
        <begin position="599"/>
        <end position="767"/>
    </location>
</feature>
<feature type="compositionally biased region" description="Basic and acidic residues" evidence="3">
    <location>
        <begin position="805"/>
        <end position="822"/>
    </location>
</feature>
<evidence type="ECO:0000256" key="3">
    <source>
        <dbReference type="SAM" id="MobiDB-lite"/>
    </source>
</evidence>
<dbReference type="InterPro" id="IPR027417">
    <property type="entry name" value="P-loop_NTPase"/>
</dbReference>
<dbReference type="Pfam" id="PF23559">
    <property type="entry name" value="WHD_DRP"/>
    <property type="match status" value="1"/>
</dbReference>
<feature type="region of interest" description="Disordered" evidence="3">
    <location>
        <begin position="1023"/>
        <end position="1051"/>
    </location>
</feature>